<dbReference type="RefSeq" id="WP_377714206.1">
    <property type="nucleotide sequence ID" value="NZ_JBHTJM010000006.1"/>
</dbReference>
<keyword evidence="1" id="KW-0732">Signal</keyword>
<evidence type="ECO:0000313" key="3">
    <source>
        <dbReference type="Proteomes" id="UP001596997"/>
    </source>
</evidence>
<feature type="chain" id="PRO_5045300033" evidence="1">
    <location>
        <begin position="20"/>
        <end position="590"/>
    </location>
</feature>
<dbReference type="InterPro" id="IPR046070">
    <property type="entry name" value="DUF6029"/>
</dbReference>
<name>A0ABW3I1K7_9FLAO</name>
<evidence type="ECO:0000256" key="1">
    <source>
        <dbReference type="SAM" id="SignalP"/>
    </source>
</evidence>
<dbReference type="PROSITE" id="PS51257">
    <property type="entry name" value="PROKAR_LIPOPROTEIN"/>
    <property type="match status" value="1"/>
</dbReference>
<comment type="caution">
    <text evidence="2">The sequence shown here is derived from an EMBL/GenBank/DDBJ whole genome shotgun (WGS) entry which is preliminary data.</text>
</comment>
<sequence length="590" mass="66698">MKKASLLFLAGMISCFAFSQEQDSTKTKKTNFKKFTDNLSGNFESNAQWYLNDKKTGEFDEDEHVRANSYLRLDYSFLKNFTVGIQAESYAPRPLLNYTELFNKRVAFAQFYANYRSEKLDITGGYFYEQFGSGLVLRAWEDRALGINNSLRGGKIKYSPTNYLNFTALYGKQRKGFSVANSDIFGGNAEFNAADIIKSDKLTDLTLGLSYVGKKEEYKTTNNDSNVPENVNAYSARLDISAGKFNIGGEYVHKSKDARLNKGSSPSFSEKRTFTGNAILFTTGFSQKGLGINYTFRRLENMRFFSERNFSNLGSNPTSQLTLNYIPGLTKQHDYTLTNIYVYQAQPGMSFLPGETFPIAAGEIGNQVDIFYKIKKGTKLGGKYGTKISLNYSYWAMLDAKNIDPNANPFFPTDDFTYEDEFLSFKKKLFTDFNIEIRKKWSRKLSSIFTYINTYYNQDILESKGNGSEVRAWIGIAESTYKLGKGRSARLELQHLSTNDDARNWVGGTAEYFFNSKFGIYINDSFNYEEGKNPENYNIHLFNVGGSFTKGATRVALNYGRQRGGLLCVGGVCRPVSKNTGLTLNLTTSF</sequence>
<keyword evidence="3" id="KW-1185">Reference proteome</keyword>
<dbReference type="Proteomes" id="UP001596997">
    <property type="component" value="Unassembled WGS sequence"/>
</dbReference>
<protein>
    <submittedName>
        <fullName evidence="2">DUF6029 family protein</fullName>
    </submittedName>
</protein>
<gene>
    <name evidence="2" type="ORF">ACFQ1O_05570</name>
</gene>
<accession>A0ABW3I1K7</accession>
<dbReference type="EMBL" id="JBHTJM010000006">
    <property type="protein sequence ID" value="MFD0963462.1"/>
    <property type="molecule type" value="Genomic_DNA"/>
</dbReference>
<organism evidence="2 3">
    <name type="scientific">Pseudofulvibacter geojedonensis</name>
    <dbReference type="NCBI Taxonomy" id="1123758"/>
    <lineage>
        <taxon>Bacteria</taxon>
        <taxon>Pseudomonadati</taxon>
        <taxon>Bacteroidota</taxon>
        <taxon>Flavobacteriia</taxon>
        <taxon>Flavobacteriales</taxon>
        <taxon>Flavobacteriaceae</taxon>
        <taxon>Pseudofulvibacter</taxon>
    </lineage>
</organism>
<reference evidence="3" key="1">
    <citation type="journal article" date="2019" name="Int. J. Syst. Evol. Microbiol.">
        <title>The Global Catalogue of Microorganisms (GCM) 10K type strain sequencing project: providing services to taxonomists for standard genome sequencing and annotation.</title>
        <authorList>
            <consortium name="The Broad Institute Genomics Platform"/>
            <consortium name="The Broad Institute Genome Sequencing Center for Infectious Disease"/>
            <person name="Wu L."/>
            <person name="Ma J."/>
        </authorList>
    </citation>
    <scope>NUCLEOTIDE SEQUENCE [LARGE SCALE GENOMIC DNA]</scope>
    <source>
        <strain evidence="3">CCUG 62114</strain>
    </source>
</reference>
<dbReference type="Pfam" id="PF19494">
    <property type="entry name" value="DUF6029"/>
    <property type="match status" value="1"/>
</dbReference>
<proteinExistence type="predicted"/>
<evidence type="ECO:0000313" key="2">
    <source>
        <dbReference type="EMBL" id="MFD0963462.1"/>
    </source>
</evidence>
<feature type="signal peptide" evidence="1">
    <location>
        <begin position="1"/>
        <end position="19"/>
    </location>
</feature>